<evidence type="ECO:0000256" key="3">
    <source>
        <dbReference type="PROSITE-ProRule" id="PRU00221"/>
    </source>
</evidence>
<feature type="repeat" description="WD" evidence="3">
    <location>
        <begin position="487"/>
        <end position="528"/>
    </location>
</feature>
<evidence type="ECO:0000313" key="5">
    <source>
        <dbReference type="EMBL" id="OMJ90338.1"/>
    </source>
</evidence>
<dbReference type="InterPro" id="IPR001680">
    <property type="entry name" value="WD40_rpt"/>
</dbReference>
<dbReference type="PROSITE" id="PS50082">
    <property type="entry name" value="WD_REPEATS_2"/>
    <property type="match status" value="7"/>
</dbReference>
<dbReference type="InterPro" id="IPR036770">
    <property type="entry name" value="Ankyrin_rpt-contain_sf"/>
</dbReference>
<dbReference type="InterPro" id="IPR020472">
    <property type="entry name" value="WD40_PAC1"/>
</dbReference>
<dbReference type="GO" id="GO:0016251">
    <property type="term" value="F:RNA polymerase II general transcription initiation factor activity"/>
    <property type="evidence" value="ECO:0007669"/>
    <property type="project" value="TreeGrafter"/>
</dbReference>
<dbReference type="SUPFAM" id="SSF50978">
    <property type="entry name" value="WD40 repeat-like"/>
    <property type="match status" value="2"/>
</dbReference>
<dbReference type="Proteomes" id="UP000187209">
    <property type="component" value="Unassembled WGS sequence"/>
</dbReference>
<dbReference type="InterPro" id="IPR015943">
    <property type="entry name" value="WD40/YVTN_repeat-like_dom_sf"/>
</dbReference>
<dbReference type="PROSITE" id="PS00678">
    <property type="entry name" value="WD_REPEATS_1"/>
    <property type="match status" value="2"/>
</dbReference>
<dbReference type="CDD" id="cd00200">
    <property type="entry name" value="WD40"/>
    <property type="match status" value="1"/>
</dbReference>
<dbReference type="PRINTS" id="PR00320">
    <property type="entry name" value="GPROTEINBRPT"/>
</dbReference>
<dbReference type="Pfam" id="PF00400">
    <property type="entry name" value="WD40"/>
    <property type="match status" value="8"/>
</dbReference>
<dbReference type="InterPro" id="IPR019775">
    <property type="entry name" value="WD40_repeat_CS"/>
</dbReference>
<keyword evidence="4" id="KW-1133">Transmembrane helix</keyword>
<evidence type="ECO:0008006" key="7">
    <source>
        <dbReference type="Google" id="ProtNLM"/>
    </source>
</evidence>
<sequence length="1305" mass="149551">MQDPSVSNQPLLPRVQSLIQNAEDSEDKGLEAMKRITHTLQFLKGMSIEYTDRIIPITQPNNRTLNAISFSGDSKYFATGVKDNFICIHNIDENTSSTFLANPQSKISSLQFGPKGYFLLCAYEDGTFSYWDNIEKGVRGKVTRAHNLKINCIDISSDSNYIITGSEDTTAILWSKEYMDKIFSFENHTMPVTAVAFANKGNNVILGYNDGQLHVWGYKEKTLKLTLKYHKTTITSISIPKGQSSSLFASCSENILCVWDLTTRKSLFTYEYNKDKITSLCYNQNCSLLACSLESKKVDVISMNDFKTQTTFYDHSELITQVLFTTDDKYFASVDSGKINILKLSCNKNRKIASYGQNVIALCLNKDRSEIASSSNDGDFKIKKLSNLEVIVEEKSRSKYFCLAYGNMSNKIAKGTNDGGVIVTEYIQNNENKYIAEEPKRFGLETGSNDYVIALAFSRDDNFIAFSLSHSKEFFMVNLTNNEKKNYGQHNDDILCLSFSEDNKYIVSGSKDTSIMLWDLSPEAEFISTQLQGHKDWVFSVSISSKSRYIASGSADMTIIIRNLENHQIEFILLGHTGYIKSVCFSQDEKFLVSGSCDKQIKLWNLTERREEWSFIGHNDNVQCVLFGPDDKSIISSSLDNTVKEWYLEIPDELNISQNQVAVKNFLLSPCANFGLFIMSDNKYLLKGANIPELDEYSNDNWTAGFNEKSDLVLRQGENIKNFPLGSIKNPTESIECLESFYDFKDIFQSGYQNFIQFHDLMQALQEDNLADVSLKSLEIAVSKNNFTGLHFVAYKGVNSIIESMIEDKSILIKVDAFGHSPLYYAIKRQQQQSVDLLLKYLFKLSLEPNQNLFYKSIFSVRNDILLILENSSPYLQKFLDVCLYSDKNSIEFGNPKGKLPMIISSNMILPVIDDFTESKTSLKKPLYLSFSLFPFKSTSYTLSSINLLKTIINCKNEDIFRSHFIQYIIMEKWQKMNWFIYCLTILLWLNLIFIVFSIGDFYKLGNISIISLIILNVILLIFEIFQFAQDYKSYFKDKWNILDTIRVVCTLPCAALILVKVDLPPIIMWPVILLNFLRGLTGFRAFDKTRFYVRLILESLNNIKFFLIIFMYGVLGFGVLDVTEKNSEITFNSLIINPFVFSVGQFETSKEFTIAEVLTFSSAVIIIIILMMNMIVSILGDSFDEFQYKSVIYDYKEMAQAVLELEYFIRPFKSFSENEEFMHVCTDAYESQNMNWKGKVLDVRDWVALINEKMNKKIRVLNQSVFNTNEKFISSKINVNKKIRSIDANLKRLFNELPNNNRLD</sequence>
<feature type="transmembrane region" description="Helical" evidence="4">
    <location>
        <begin position="1068"/>
        <end position="1086"/>
    </location>
</feature>
<dbReference type="EMBL" id="MPUH01000105">
    <property type="protein sequence ID" value="OMJ90338.1"/>
    <property type="molecule type" value="Genomic_DNA"/>
</dbReference>
<feature type="transmembrane region" description="Helical" evidence="4">
    <location>
        <begin position="1005"/>
        <end position="1029"/>
    </location>
</feature>
<feature type="repeat" description="WD" evidence="3">
    <location>
        <begin position="615"/>
        <end position="646"/>
    </location>
</feature>
<gene>
    <name evidence="5" type="ORF">SteCoe_7366</name>
</gene>
<keyword evidence="4" id="KW-0472">Membrane</keyword>
<keyword evidence="4" id="KW-0812">Transmembrane</keyword>
<dbReference type="PANTHER" id="PTHR19879:SF1">
    <property type="entry name" value="CANNONBALL-RELATED"/>
    <property type="match status" value="1"/>
</dbReference>
<dbReference type="GO" id="GO:0006367">
    <property type="term" value="P:transcription initiation at RNA polymerase II promoter"/>
    <property type="evidence" value="ECO:0007669"/>
    <property type="project" value="TreeGrafter"/>
</dbReference>
<feature type="transmembrane region" description="Helical" evidence="4">
    <location>
        <begin position="1106"/>
        <end position="1124"/>
    </location>
</feature>
<dbReference type="PROSITE" id="PS50294">
    <property type="entry name" value="WD_REPEATS_REGION"/>
    <property type="match status" value="6"/>
</dbReference>
<accession>A0A1R2CMU9</accession>
<reference evidence="5 6" key="1">
    <citation type="submission" date="2016-11" db="EMBL/GenBank/DDBJ databases">
        <title>The macronuclear genome of Stentor coeruleus: a giant cell with tiny introns.</title>
        <authorList>
            <person name="Slabodnick M."/>
            <person name="Ruby J.G."/>
            <person name="Reiff S.B."/>
            <person name="Swart E.C."/>
            <person name="Gosai S."/>
            <person name="Prabakaran S."/>
            <person name="Witkowska E."/>
            <person name="Larue G.E."/>
            <person name="Fisher S."/>
            <person name="Freeman R.M."/>
            <person name="Gunawardena J."/>
            <person name="Chu W."/>
            <person name="Stover N.A."/>
            <person name="Gregory B.D."/>
            <person name="Nowacki M."/>
            <person name="Derisi J."/>
            <person name="Roy S.W."/>
            <person name="Marshall W.F."/>
            <person name="Sood P."/>
        </authorList>
    </citation>
    <scope>NUCLEOTIDE SEQUENCE [LARGE SCALE GENOMIC DNA]</scope>
    <source>
        <strain evidence="5">WM001</strain>
    </source>
</reference>
<dbReference type="SMART" id="SM00320">
    <property type="entry name" value="WD40"/>
    <property type="match status" value="12"/>
</dbReference>
<keyword evidence="2" id="KW-0677">Repeat</keyword>
<evidence type="ECO:0000256" key="2">
    <source>
        <dbReference type="ARBA" id="ARBA00022737"/>
    </source>
</evidence>
<dbReference type="PANTHER" id="PTHR19879">
    <property type="entry name" value="TRANSCRIPTION INITIATION FACTOR TFIID"/>
    <property type="match status" value="1"/>
</dbReference>
<comment type="caution">
    <text evidence="5">The sequence shown here is derived from an EMBL/GenBank/DDBJ whole genome shotgun (WGS) entry which is preliminary data.</text>
</comment>
<feature type="transmembrane region" description="Helical" evidence="4">
    <location>
        <begin position="1159"/>
        <end position="1181"/>
    </location>
</feature>
<feature type="repeat" description="WD" evidence="3">
    <location>
        <begin position="143"/>
        <end position="175"/>
    </location>
</feature>
<dbReference type="InterPro" id="IPR036322">
    <property type="entry name" value="WD40_repeat_dom_sf"/>
</dbReference>
<feature type="repeat" description="WD" evidence="3">
    <location>
        <begin position="100"/>
        <end position="132"/>
    </location>
</feature>
<feature type="repeat" description="WD" evidence="3">
    <location>
        <begin position="573"/>
        <end position="614"/>
    </location>
</feature>
<evidence type="ECO:0000313" key="6">
    <source>
        <dbReference type="Proteomes" id="UP000187209"/>
    </source>
</evidence>
<keyword evidence="6" id="KW-1185">Reference proteome</keyword>
<organism evidence="5 6">
    <name type="scientific">Stentor coeruleus</name>
    <dbReference type="NCBI Taxonomy" id="5963"/>
    <lineage>
        <taxon>Eukaryota</taxon>
        <taxon>Sar</taxon>
        <taxon>Alveolata</taxon>
        <taxon>Ciliophora</taxon>
        <taxon>Postciliodesmatophora</taxon>
        <taxon>Heterotrichea</taxon>
        <taxon>Heterotrichida</taxon>
        <taxon>Stentoridae</taxon>
        <taxon>Stentor</taxon>
    </lineage>
</organism>
<feature type="repeat" description="WD" evidence="3">
    <location>
        <begin position="531"/>
        <end position="572"/>
    </location>
</feature>
<feature type="repeat" description="WD" evidence="3">
    <location>
        <begin position="185"/>
        <end position="226"/>
    </location>
</feature>
<keyword evidence="1 3" id="KW-0853">WD repeat</keyword>
<dbReference type="GO" id="GO:0005669">
    <property type="term" value="C:transcription factor TFIID complex"/>
    <property type="evidence" value="ECO:0007669"/>
    <property type="project" value="TreeGrafter"/>
</dbReference>
<feature type="transmembrane region" description="Helical" evidence="4">
    <location>
        <begin position="979"/>
        <end position="999"/>
    </location>
</feature>
<dbReference type="Gene3D" id="2.130.10.10">
    <property type="entry name" value="YVTN repeat-like/Quinoprotein amine dehydrogenase"/>
    <property type="match status" value="4"/>
</dbReference>
<dbReference type="SUPFAM" id="SSF48403">
    <property type="entry name" value="Ankyrin repeat"/>
    <property type="match status" value="1"/>
</dbReference>
<protein>
    <recommendedName>
        <fullName evidence="7">Ion transport domain-containing protein</fullName>
    </recommendedName>
</protein>
<evidence type="ECO:0000256" key="1">
    <source>
        <dbReference type="ARBA" id="ARBA00022574"/>
    </source>
</evidence>
<proteinExistence type="predicted"/>
<dbReference type="Gene3D" id="1.25.40.20">
    <property type="entry name" value="Ankyrin repeat-containing domain"/>
    <property type="match status" value="1"/>
</dbReference>
<name>A0A1R2CMU9_9CILI</name>
<evidence type="ECO:0000256" key="4">
    <source>
        <dbReference type="SAM" id="Phobius"/>
    </source>
</evidence>